<keyword evidence="4" id="KW-1185">Reference proteome</keyword>
<evidence type="ECO:0000256" key="2">
    <source>
        <dbReference type="SAM" id="SignalP"/>
    </source>
</evidence>
<protein>
    <recommendedName>
        <fullName evidence="5">Secreted protein</fullName>
    </recommendedName>
</protein>
<accession>A0ABR1YND7</accession>
<proteinExistence type="predicted"/>
<dbReference type="EMBL" id="JBBWRZ010000006">
    <property type="protein sequence ID" value="KAK8233842.1"/>
    <property type="molecule type" value="Genomic_DNA"/>
</dbReference>
<gene>
    <name evidence="3" type="ORF">HDK90DRAFT_279495</name>
</gene>
<name>A0ABR1YND7_9PEZI</name>
<organism evidence="3 4">
    <name type="scientific">Phyllosticta capitalensis</name>
    <dbReference type="NCBI Taxonomy" id="121624"/>
    <lineage>
        <taxon>Eukaryota</taxon>
        <taxon>Fungi</taxon>
        <taxon>Dikarya</taxon>
        <taxon>Ascomycota</taxon>
        <taxon>Pezizomycotina</taxon>
        <taxon>Dothideomycetes</taxon>
        <taxon>Dothideomycetes incertae sedis</taxon>
        <taxon>Botryosphaeriales</taxon>
        <taxon>Phyllostictaceae</taxon>
        <taxon>Phyllosticta</taxon>
    </lineage>
</organism>
<evidence type="ECO:0000313" key="4">
    <source>
        <dbReference type="Proteomes" id="UP001492380"/>
    </source>
</evidence>
<feature type="chain" id="PRO_5047286957" description="Secreted protein" evidence="2">
    <location>
        <begin position="28"/>
        <end position="113"/>
    </location>
</feature>
<evidence type="ECO:0000256" key="1">
    <source>
        <dbReference type="SAM" id="MobiDB-lite"/>
    </source>
</evidence>
<reference evidence="3 4" key="1">
    <citation type="submission" date="2024-04" db="EMBL/GenBank/DDBJ databases">
        <title>Phyllosticta paracitricarpa is synonymous to the EU quarantine fungus P. citricarpa based on phylogenomic analyses.</title>
        <authorList>
            <consortium name="Lawrence Berkeley National Laboratory"/>
            <person name="Van Ingen-Buijs V.A."/>
            <person name="Van Westerhoven A.C."/>
            <person name="Haridas S."/>
            <person name="Skiadas P."/>
            <person name="Martin F."/>
            <person name="Groenewald J.Z."/>
            <person name="Crous P.W."/>
            <person name="Seidl M.F."/>
        </authorList>
    </citation>
    <scope>NUCLEOTIDE SEQUENCE [LARGE SCALE GENOMIC DNA]</scope>
    <source>
        <strain evidence="3 4">CBS 123374</strain>
    </source>
</reference>
<feature type="region of interest" description="Disordered" evidence="1">
    <location>
        <begin position="93"/>
        <end position="113"/>
    </location>
</feature>
<evidence type="ECO:0000313" key="3">
    <source>
        <dbReference type="EMBL" id="KAK8233842.1"/>
    </source>
</evidence>
<feature type="signal peptide" evidence="2">
    <location>
        <begin position="1"/>
        <end position="27"/>
    </location>
</feature>
<feature type="compositionally biased region" description="Basic residues" evidence="1">
    <location>
        <begin position="98"/>
        <end position="113"/>
    </location>
</feature>
<keyword evidence="2" id="KW-0732">Signal</keyword>
<sequence length="113" mass="12725">MCFVKFGAQIMVLVVTLLSSVHRKLNASRCQPFRLGLAPHPNIFTRQRDNSTSPQHLIHRTGIDIDTLFSTIVPTSVVRQAIQPRRVAQAACLPLRKAPPRSRKTNNHLHTAR</sequence>
<evidence type="ECO:0008006" key="5">
    <source>
        <dbReference type="Google" id="ProtNLM"/>
    </source>
</evidence>
<comment type="caution">
    <text evidence="3">The sequence shown here is derived from an EMBL/GenBank/DDBJ whole genome shotgun (WGS) entry which is preliminary data.</text>
</comment>
<dbReference type="Proteomes" id="UP001492380">
    <property type="component" value="Unassembled WGS sequence"/>
</dbReference>